<proteinExistence type="predicted"/>
<evidence type="ECO:0000313" key="2">
    <source>
        <dbReference type="Proteomes" id="UP000178176"/>
    </source>
</evidence>
<protein>
    <submittedName>
        <fullName evidence="1">Uncharacterized protein</fullName>
    </submittedName>
</protein>
<comment type="caution">
    <text evidence="1">The sequence shown here is derived from an EMBL/GenBank/DDBJ whole genome shotgun (WGS) entry which is preliminary data.</text>
</comment>
<name>A0A1F4YH00_9BACT</name>
<dbReference type="EMBL" id="MEXH01000001">
    <property type="protein sequence ID" value="OGC93191.1"/>
    <property type="molecule type" value="Genomic_DNA"/>
</dbReference>
<dbReference type="Proteomes" id="UP000178176">
    <property type="component" value="Unassembled WGS sequence"/>
</dbReference>
<evidence type="ECO:0000313" key="1">
    <source>
        <dbReference type="EMBL" id="OGC93191.1"/>
    </source>
</evidence>
<sequence length="117" mass="13125">MDTPPPDIFALLKSKLTQSGVEEAKTTQLISEIFKEINIEILRLVSETLPNNKKEDLLSVARSAKSTQELDTHIQSLPGIDQQEISKRAIDNVMLKINRILSANLTPAQLDKFHSPY</sequence>
<accession>A0A1F4YH00</accession>
<gene>
    <name evidence="1" type="ORF">A2876_04795</name>
</gene>
<dbReference type="AlphaFoldDB" id="A0A1F4YH00"/>
<organism evidence="1 2">
    <name type="scientific">Candidatus Amesbacteria bacterium RIFCSPHIGHO2_01_FULL_48_32b</name>
    <dbReference type="NCBI Taxonomy" id="1797253"/>
    <lineage>
        <taxon>Bacteria</taxon>
        <taxon>Candidatus Amesiibacteriota</taxon>
    </lineage>
</organism>
<reference evidence="1 2" key="1">
    <citation type="journal article" date="2016" name="Nat. Commun.">
        <title>Thousands of microbial genomes shed light on interconnected biogeochemical processes in an aquifer system.</title>
        <authorList>
            <person name="Anantharaman K."/>
            <person name="Brown C.T."/>
            <person name="Hug L.A."/>
            <person name="Sharon I."/>
            <person name="Castelle C.J."/>
            <person name="Probst A.J."/>
            <person name="Thomas B.C."/>
            <person name="Singh A."/>
            <person name="Wilkins M.J."/>
            <person name="Karaoz U."/>
            <person name="Brodie E.L."/>
            <person name="Williams K.H."/>
            <person name="Hubbard S.S."/>
            <person name="Banfield J.F."/>
        </authorList>
    </citation>
    <scope>NUCLEOTIDE SEQUENCE [LARGE SCALE GENOMIC DNA]</scope>
</reference>